<keyword evidence="2" id="KW-1185">Reference proteome</keyword>
<name>A0A7I7KZH9_9MYCO</name>
<dbReference type="RefSeq" id="WP_163778326.1">
    <property type="nucleotide sequence ID" value="NZ_AP022569.1"/>
</dbReference>
<evidence type="ECO:0000313" key="1">
    <source>
        <dbReference type="EMBL" id="BBX47495.1"/>
    </source>
</evidence>
<gene>
    <name evidence="1" type="ORF">MCOO_35100</name>
</gene>
<sequence length="170" mass="18710">MSAQEPPARDWQRAKVYAAEEFVRTLFDRAAEHGSRGIEFFGAQLTLPPEARFGSVASVQRYVDDVLTLPAVRREWPAVAPVTVRARRAASAAHYENRDGTGVIAVPDLATADWAMRELVVLHEIAHHLCHAAPPHGPQFVATLCTLAELVMGPEIGHVLRVVYTKEGVR</sequence>
<proteinExistence type="predicted"/>
<dbReference type="Proteomes" id="UP000465866">
    <property type="component" value="Chromosome"/>
</dbReference>
<dbReference type="KEGG" id="mcoo:MCOO_35100"/>
<evidence type="ECO:0000313" key="2">
    <source>
        <dbReference type="Proteomes" id="UP000465866"/>
    </source>
</evidence>
<reference evidence="1 2" key="1">
    <citation type="journal article" date="2019" name="Emerg. Microbes Infect.">
        <title>Comprehensive subspecies identification of 175 nontuberculous mycobacteria species based on 7547 genomic profiles.</title>
        <authorList>
            <person name="Matsumoto Y."/>
            <person name="Kinjo T."/>
            <person name="Motooka D."/>
            <person name="Nabeya D."/>
            <person name="Jung N."/>
            <person name="Uechi K."/>
            <person name="Horii T."/>
            <person name="Iida T."/>
            <person name="Fujita J."/>
            <person name="Nakamura S."/>
        </authorList>
    </citation>
    <scope>NUCLEOTIDE SEQUENCE [LARGE SCALE GENOMIC DNA]</scope>
    <source>
        <strain evidence="1 2">JCM 12404</strain>
    </source>
</reference>
<protein>
    <recommendedName>
        <fullName evidence="3">TIGR04338 family metallohydrolase</fullName>
    </recommendedName>
</protein>
<organism evidence="1 2">
    <name type="scientific">Mycobacterium cookii</name>
    <dbReference type="NCBI Taxonomy" id="1775"/>
    <lineage>
        <taxon>Bacteria</taxon>
        <taxon>Bacillati</taxon>
        <taxon>Actinomycetota</taxon>
        <taxon>Actinomycetes</taxon>
        <taxon>Mycobacteriales</taxon>
        <taxon>Mycobacteriaceae</taxon>
        <taxon>Mycobacterium</taxon>
    </lineage>
</organism>
<accession>A0A7I7KZH9</accession>
<dbReference type="NCBIfam" id="TIGR04338">
    <property type="entry name" value="HEXXH_Rv0185"/>
    <property type="match status" value="1"/>
</dbReference>
<dbReference type="InterPro" id="IPR027595">
    <property type="entry name" value="CHP04338"/>
</dbReference>
<dbReference type="EMBL" id="AP022569">
    <property type="protein sequence ID" value="BBX47495.1"/>
    <property type="molecule type" value="Genomic_DNA"/>
</dbReference>
<dbReference type="AlphaFoldDB" id="A0A7I7KZH9"/>
<evidence type="ECO:0008006" key="3">
    <source>
        <dbReference type="Google" id="ProtNLM"/>
    </source>
</evidence>